<evidence type="ECO:0000313" key="1">
    <source>
        <dbReference type="Ensembl" id="ENSSFOP00015024170.2"/>
    </source>
</evidence>
<reference evidence="1" key="2">
    <citation type="submission" date="2025-08" db="UniProtKB">
        <authorList>
            <consortium name="Ensembl"/>
        </authorList>
    </citation>
    <scope>IDENTIFICATION</scope>
</reference>
<dbReference type="Ensembl" id="ENSSFOT00015024431.2">
    <property type="protein sequence ID" value="ENSSFOP00015024170.2"/>
    <property type="gene ID" value="ENSSFOG00015015534.2"/>
</dbReference>
<accession>A0A8C9RXM8</accession>
<organism evidence="1 2">
    <name type="scientific">Scleropages formosus</name>
    <name type="common">Asian bonytongue</name>
    <name type="synonym">Osteoglossum formosum</name>
    <dbReference type="NCBI Taxonomy" id="113540"/>
    <lineage>
        <taxon>Eukaryota</taxon>
        <taxon>Metazoa</taxon>
        <taxon>Chordata</taxon>
        <taxon>Craniata</taxon>
        <taxon>Vertebrata</taxon>
        <taxon>Euteleostomi</taxon>
        <taxon>Actinopterygii</taxon>
        <taxon>Neopterygii</taxon>
        <taxon>Teleostei</taxon>
        <taxon>Osteoglossocephala</taxon>
        <taxon>Osteoglossomorpha</taxon>
        <taxon>Osteoglossiformes</taxon>
        <taxon>Osteoglossidae</taxon>
        <taxon>Scleropages</taxon>
    </lineage>
</organism>
<sequence length="48" mass="5299">MCLTCVGSQLSMSSSSASSFSGPLQLWDTQHSPFIVVTINFYLYDFSD</sequence>
<reference evidence="1" key="3">
    <citation type="submission" date="2025-09" db="UniProtKB">
        <authorList>
            <consortium name="Ensembl"/>
        </authorList>
    </citation>
    <scope>IDENTIFICATION</scope>
</reference>
<keyword evidence="2" id="KW-1185">Reference proteome</keyword>
<name>A0A8C9RXM8_SCLFO</name>
<proteinExistence type="predicted"/>
<evidence type="ECO:0000313" key="2">
    <source>
        <dbReference type="Proteomes" id="UP000694397"/>
    </source>
</evidence>
<reference evidence="1 2" key="1">
    <citation type="submission" date="2019-04" db="EMBL/GenBank/DDBJ databases">
        <authorList>
            <consortium name="Wellcome Sanger Institute Data Sharing"/>
        </authorList>
    </citation>
    <scope>NUCLEOTIDE SEQUENCE [LARGE SCALE GENOMIC DNA]</scope>
</reference>
<dbReference type="Proteomes" id="UP000694397">
    <property type="component" value="Chromosome 16"/>
</dbReference>
<protein>
    <submittedName>
        <fullName evidence="1">Uncharacterized protein</fullName>
    </submittedName>
</protein>
<dbReference type="AlphaFoldDB" id="A0A8C9RXM8"/>
<dbReference type="GeneTree" id="ENSGT01020000231454"/>